<proteinExistence type="predicted"/>
<evidence type="ECO:0000313" key="1">
    <source>
        <dbReference type="EMBL" id="AZU97273.1"/>
    </source>
</evidence>
<name>A0A3T0ICY5_9CAUD</name>
<dbReference type="RefSeq" id="YP_009842658.1">
    <property type="nucleotide sequence ID" value="NC_048742.1"/>
</dbReference>
<organism evidence="1 2">
    <name type="scientific">Streptomyces phage Gilson</name>
    <dbReference type="NCBI Taxonomy" id="2488789"/>
    <lineage>
        <taxon>Viruses</taxon>
        <taxon>Duplodnaviria</taxon>
        <taxon>Heunggongvirae</taxon>
        <taxon>Uroviricota</taxon>
        <taxon>Caudoviricetes</taxon>
        <taxon>Stanwilliamsviridae</taxon>
        <taxon>Loccivirinae</taxon>
        <taxon>Gilsonvirus</taxon>
        <taxon>Gilsonvirus gilson</taxon>
    </lineage>
</organism>
<protein>
    <submittedName>
        <fullName evidence="1">Uncharacterized protein</fullName>
    </submittedName>
</protein>
<reference evidence="1 2" key="1">
    <citation type="submission" date="2018-10" db="EMBL/GenBank/DDBJ databases">
        <authorList>
            <person name="Soria N.A."/>
            <person name="Batley M.G."/>
            <person name="Hanafy A."/>
            <person name="Singh N."/>
            <person name="Shaffer C.D."/>
            <person name="Weston-Hafer K.A."/>
            <person name="Russell D.A."/>
            <person name="Pope W.H."/>
            <person name="Jacobs-Sera D."/>
            <person name="Hendrix R.W."/>
            <person name="Hatfull G.F."/>
        </authorList>
    </citation>
    <scope>NUCLEOTIDE SEQUENCE [LARGE SCALE GENOMIC DNA]</scope>
</reference>
<accession>A0A3T0ICY5</accession>
<dbReference type="KEGG" id="vg:55612918"/>
<dbReference type="Proteomes" id="UP000284334">
    <property type="component" value="Segment"/>
</dbReference>
<dbReference type="EMBL" id="MK061412">
    <property type="protein sequence ID" value="AZU97273.1"/>
    <property type="molecule type" value="Genomic_DNA"/>
</dbReference>
<gene>
    <name evidence="1" type="primary">228</name>
    <name evidence="1" type="ORF">SEA_GILSON_228</name>
</gene>
<keyword evidence="2" id="KW-1185">Reference proteome</keyword>
<dbReference type="GeneID" id="55612918"/>
<sequence length="57" mass="6362">MTIKFGVVFLAIAVLFTILSMWHDWLSGPCVFFWGCAAACIIMGKVPEEVDTDQPVR</sequence>
<evidence type="ECO:0000313" key="2">
    <source>
        <dbReference type="Proteomes" id="UP000284334"/>
    </source>
</evidence>